<dbReference type="InterPro" id="IPR036047">
    <property type="entry name" value="F-box-like_dom_sf"/>
</dbReference>
<dbReference type="Proteomes" id="UP000292957">
    <property type="component" value="Unassembled WGS sequence"/>
</dbReference>
<evidence type="ECO:0000313" key="3">
    <source>
        <dbReference type="EMBL" id="TBU23595.1"/>
    </source>
</evidence>
<dbReference type="Gene3D" id="3.80.10.10">
    <property type="entry name" value="Ribonuclease Inhibitor"/>
    <property type="match status" value="1"/>
</dbReference>
<dbReference type="EMBL" id="ML143500">
    <property type="protein sequence ID" value="TBU23595.1"/>
    <property type="molecule type" value="Genomic_DNA"/>
</dbReference>
<dbReference type="OrthoDB" id="2753001at2759"/>
<dbReference type="InterPro" id="IPR032675">
    <property type="entry name" value="LRR_dom_sf"/>
</dbReference>
<gene>
    <name evidence="3" type="ORF">BD311DRAFT_768137</name>
</gene>
<dbReference type="SUPFAM" id="SSF52047">
    <property type="entry name" value="RNI-like"/>
    <property type="match status" value="1"/>
</dbReference>
<sequence length="780" mass="88594">MSSLNRFFVTNHLLLSGPCNQDKSAPTLYHETIQTIFALGSELEGHFLRALSDDSILQHHPPDRIAYLDGLETRLLDVASWIGNVLNDAMQRVFVIRRAMPFGPHTDPQIFESLNDLALIGCKTDIMPTIDAVRGRLTSLAETPASEAKRFHYTVAHILFAVMVLRKYLFYIIWEGSILQYTVFRDTVTEVLQVKSQVFNRFRRLLVPLHCYRNALVPINTLPDDVMLEIFREAALKDVRHKHSILRTCTRWRHLSLSNTAFLTTLKLPEDPRELGPILDAARQLVPEPSLYLTIDWEDVRPSLVRSLRSTLSDNKSTMTKMTVSNLPRLYSQDWDSDSEDYDGSDAESEDLGELEELSLLEEFVPSLRALELRRSGQGLLRARDDCILPNVFGESGDKRLEVLILVNCRFPYTPRCYSGIRTLHIEFDSPPMRRRKKDRQWDGQFIDVLLTCPHLEHLVLRHVPMSLEEAIAHRPLFSVPLMNLRILRVDLDVQRVGGLLRGINTSAENLRVVDITLGDLNCCNTFNQSWTQAILRATLAPFSRFTSESLPVLKQLELLTMLRGMAVHGRGPLRRDPSGMHTASPRFDLRLTLPSDGSERDSMDSDISGGPTVSSDDGTMSIDSAVDNESPMNVAFDRFTDFLSQCSLHNVRTMRLYLFTPDMTLKVLRATPRIQELTLDDPTIMVEIASASAKAHTYRSMCPRLETITLERCTLRGDQLSAICRAAGVLELRTLTLAQCDSELEPMNVLRGLGRHGLNVRWLEDLPTDELCRDQFQFN</sequence>
<protein>
    <recommendedName>
        <fullName evidence="2">F-box domain-containing protein</fullName>
    </recommendedName>
</protein>
<name>A0A4Q9M935_9APHY</name>
<proteinExistence type="predicted"/>
<dbReference type="PROSITE" id="PS50181">
    <property type="entry name" value="FBOX"/>
    <property type="match status" value="1"/>
</dbReference>
<reference evidence="3" key="1">
    <citation type="submission" date="2019-01" db="EMBL/GenBank/DDBJ databases">
        <title>Draft genome sequences of three monokaryotic isolates of the white-rot basidiomycete fungus Dichomitus squalens.</title>
        <authorList>
            <consortium name="DOE Joint Genome Institute"/>
            <person name="Lopez S.C."/>
            <person name="Andreopoulos B."/>
            <person name="Pangilinan J."/>
            <person name="Lipzen A."/>
            <person name="Riley R."/>
            <person name="Ahrendt S."/>
            <person name="Ng V."/>
            <person name="Barry K."/>
            <person name="Daum C."/>
            <person name="Grigoriev I.V."/>
            <person name="Hilden K.S."/>
            <person name="Makela M.R."/>
            <person name="de Vries R.P."/>
        </authorList>
    </citation>
    <scope>NUCLEOTIDE SEQUENCE [LARGE SCALE GENOMIC DNA]</scope>
    <source>
        <strain evidence="3">OM18370.1</strain>
    </source>
</reference>
<dbReference type="AlphaFoldDB" id="A0A4Q9M935"/>
<evidence type="ECO:0000259" key="2">
    <source>
        <dbReference type="PROSITE" id="PS50181"/>
    </source>
</evidence>
<accession>A0A4Q9M935</accession>
<organism evidence="3">
    <name type="scientific">Dichomitus squalens</name>
    <dbReference type="NCBI Taxonomy" id="114155"/>
    <lineage>
        <taxon>Eukaryota</taxon>
        <taxon>Fungi</taxon>
        <taxon>Dikarya</taxon>
        <taxon>Basidiomycota</taxon>
        <taxon>Agaricomycotina</taxon>
        <taxon>Agaricomycetes</taxon>
        <taxon>Polyporales</taxon>
        <taxon>Polyporaceae</taxon>
        <taxon>Dichomitus</taxon>
    </lineage>
</organism>
<feature type="region of interest" description="Disordered" evidence="1">
    <location>
        <begin position="592"/>
        <end position="620"/>
    </location>
</feature>
<evidence type="ECO:0000256" key="1">
    <source>
        <dbReference type="SAM" id="MobiDB-lite"/>
    </source>
</evidence>
<dbReference type="InterPro" id="IPR001810">
    <property type="entry name" value="F-box_dom"/>
</dbReference>
<feature type="domain" description="F-box" evidence="2">
    <location>
        <begin position="216"/>
        <end position="265"/>
    </location>
</feature>
<dbReference type="SUPFAM" id="SSF81383">
    <property type="entry name" value="F-box domain"/>
    <property type="match status" value="1"/>
</dbReference>